<dbReference type="Proteomes" id="UP000256964">
    <property type="component" value="Unassembled WGS sequence"/>
</dbReference>
<evidence type="ECO:0000256" key="4">
    <source>
        <dbReference type="ARBA" id="ARBA00022502"/>
    </source>
</evidence>
<evidence type="ECO:0000256" key="9">
    <source>
        <dbReference type="ARBA" id="ARBA00023180"/>
    </source>
</evidence>
<feature type="transmembrane region" description="Helical" evidence="10">
    <location>
        <begin position="478"/>
        <end position="497"/>
    </location>
</feature>
<evidence type="ECO:0000256" key="8">
    <source>
        <dbReference type="ARBA" id="ARBA00023136"/>
    </source>
</evidence>
<evidence type="ECO:0000256" key="2">
    <source>
        <dbReference type="ARBA" id="ARBA00004687"/>
    </source>
</evidence>
<keyword evidence="9" id="KW-0325">Glycoprotein</keyword>
<dbReference type="UniPathway" id="UPA00196"/>
<keyword evidence="6" id="KW-0256">Endoplasmic reticulum</keyword>
<name>A0A371CSA6_9APHY</name>
<dbReference type="STRING" id="139420.A0A371CSA6"/>
<evidence type="ECO:0000256" key="10">
    <source>
        <dbReference type="SAM" id="Phobius"/>
    </source>
</evidence>
<gene>
    <name evidence="11" type="ORF">OH76DRAFT_1410447</name>
</gene>
<dbReference type="Pfam" id="PF10510">
    <property type="entry name" value="PIG-S"/>
    <property type="match status" value="1"/>
</dbReference>
<dbReference type="PANTHER" id="PTHR21072">
    <property type="entry name" value="GPI TRANSAMIDASE COMPONENT PIG-S"/>
    <property type="match status" value="1"/>
</dbReference>
<dbReference type="AlphaFoldDB" id="A0A371CSA6"/>
<keyword evidence="7 10" id="KW-1133">Transmembrane helix</keyword>
<dbReference type="EMBL" id="KZ857470">
    <property type="protein sequence ID" value="RDX43117.1"/>
    <property type="molecule type" value="Genomic_DNA"/>
</dbReference>
<evidence type="ECO:0000256" key="1">
    <source>
        <dbReference type="ARBA" id="ARBA00004477"/>
    </source>
</evidence>
<organism evidence="11 12">
    <name type="scientific">Lentinus brumalis</name>
    <dbReference type="NCBI Taxonomy" id="2498619"/>
    <lineage>
        <taxon>Eukaryota</taxon>
        <taxon>Fungi</taxon>
        <taxon>Dikarya</taxon>
        <taxon>Basidiomycota</taxon>
        <taxon>Agaricomycotina</taxon>
        <taxon>Agaricomycetes</taxon>
        <taxon>Polyporales</taxon>
        <taxon>Polyporaceae</taxon>
        <taxon>Lentinus</taxon>
    </lineage>
</organism>
<protein>
    <recommendedName>
        <fullName evidence="13">GPI transamidase component PIG-S</fullName>
    </recommendedName>
</protein>
<dbReference type="GO" id="GO:0006506">
    <property type="term" value="P:GPI anchor biosynthetic process"/>
    <property type="evidence" value="ECO:0007669"/>
    <property type="project" value="UniProtKB-UniPathway"/>
</dbReference>
<comment type="pathway">
    <text evidence="2">Glycolipid biosynthesis; glycosylphosphatidylinositol-anchor biosynthesis.</text>
</comment>
<feature type="non-terminal residue" evidence="11">
    <location>
        <position position="1"/>
    </location>
</feature>
<keyword evidence="5 10" id="KW-0812">Transmembrane</keyword>
<dbReference type="GO" id="GO:0016255">
    <property type="term" value="P:attachment of GPI anchor to protein"/>
    <property type="evidence" value="ECO:0007669"/>
    <property type="project" value="InterPro"/>
</dbReference>
<evidence type="ECO:0000313" key="11">
    <source>
        <dbReference type="EMBL" id="RDX43117.1"/>
    </source>
</evidence>
<reference evidence="11 12" key="1">
    <citation type="journal article" date="2018" name="Biotechnol. Biofuels">
        <title>Integrative visual omics of the white-rot fungus Polyporus brumalis exposes the biotechnological potential of its oxidative enzymes for delignifying raw plant biomass.</title>
        <authorList>
            <person name="Miyauchi S."/>
            <person name="Rancon A."/>
            <person name="Drula E."/>
            <person name="Hage H."/>
            <person name="Chaduli D."/>
            <person name="Favel A."/>
            <person name="Grisel S."/>
            <person name="Henrissat B."/>
            <person name="Herpoel-Gimbert I."/>
            <person name="Ruiz-Duenas F.J."/>
            <person name="Chevret D."/>
            <person name="Hainaut M."/>
            <person name="Lin J."/>
            <person name="Wang M."/>
            <person name="Pangilinan J."/>
            <person name="Lipzen A."/>
            <person name="Lesage-Meessen L."/>
            <person name="Navarro D."/>
            <person name="Riley R."/>
            <person name="Grigoriev I.V."/>
            <person name="Zhou S."/>
            <person name="Raouche S."/>
            <person name="Rosso M.N."/>
        </authorList>
    </citation>
    <scope>NUCLEOTIDE SEQUENCE [LARGE SCALE GENOMIC DNA]</scope>
    <source>
        <strain evidence="11 12">BRFM 1820</strain>
    </source>
</reference>
<comment type="similarity">
    <text evidence="3">Belongs to the PIGS family.</text>
</comment>
<dbReference type="GO" id="GO:0042765">
    <property type="term" value="C:GPI-anchor transamidase complex"/>
    <property type="evidence" value="ECO:0007669"/>
    <property type="project" value="InterPro"/>
</dbReference>
<evidence type="ECO:0000256" key="5">
    <source>
        <dbReference type="ARBA" id="ARBA00022692"/>
    </source>
</evidence>
<feature type="transmembrane region" description="Helical" evidence="10">
    <location>
        <begin position="19"/>
        <end position="36"/>
    </location>
</feature>
<keyword evidence="4" id="KW-0337">GPI-anchor biosynthesis</keyword>
<keyword evidence="12" id="KW-1185">Reference proteome</keyword>
<dbReference type="InterPro" id="IPR019540">
    <property type="entry name" value="PtdIno-glycan_biosynth_class_S"/>
</dbReference>
<evidence type="ECO:0000313" key="12">
    <source>
        <dbReference type="Proteomes" id="UP000256964"/>
    </source>
</evidence>
<accession>A0A371CSA6</accession>
<comment type="subcellular location">
    <subcellularLocation>
        <location evidence="1">Endoplasmic reticulum membrane</location>
        <topology evidence="1">Multi-pass membrane protein</topology>
    </subcellularLocation>
</comment>
<evidence type="ECO:0000256" key="3">
    <source>
        <dbReference type="ARBA" id="ARBA00005316"/>
    </source>
</evidence>
<dbReference type="PANTHER" id="PTHR21072:SF13">
    <property type="entry name" value="GPI TRANSAMIDASE COMPONENT PIG-S"/>
    <property type="match status" value="1"/>
</dbReference>
<evidence type="ECO:0000256" key="6">
    <source>
        <dbReference type="ARBA" id="ARBA00022824"/>
    </source>
</evidence>
<keyword evidence="8 10" id="KW-0472">Membrane</keyword>
<sequence>MAHVDPAQLCFENVRTRRYIIASYWLVVILAIPLWWKTTSIERLALPASRVHAASRREILFPVTVNLETKDDTDAAAAAQGVKFWLEMDRAVGLASAVDISVTTGNKSSAAYNVVLGRGDREPAVEGRQLYFEMLPEDDQLSWDVSMGRLANTLSKLLMPYSTYAASHLQAQRVMTYSPRYRLAFTLLNEDAASGNAALAWDVRGAIQTHFIPLLDKLSVLHNFTIESQVQFHAPLAFETQPIQHEDSEAHGLTHEDLTVFVNSAEWTLSSSASNDPVMHFVLFIPSAKNSPLHILDHEGSIHPSNAFLLPQWGGIVLLNPTHPPSSTLNPLPRLSAADLDPVFNTFAYQLLTLLGVPGLPRDVQSVRGPAGTPQEPFTEWELDALLRRRAVENVRGSSETLESIVRLVDQIEGMPVGPDVKDDVQDALEALNEVHEASRFSPIAALKSSARALTLSSRAFFNPGMLALLYFPAEHNYAVYTPLFASVAAPLVGAVLREIAAWRRARRAAREQANAPAQQTVAEPARGQ</sequence>
<evidence type="ECO:0008006" key="13">
    <source>
        <dbReference type="Google" id="ProtNLM"/>
    </source>
</evidence>
<proteinExistence type="inferred from homology"/>
<evidence type="ECO:0000256" key="7">
    <source>
        <dbReference type="ARBA" id="ARBA00022989"/>
    </source>
</evidence>
<dbReference type="OrthoDB" id="28748at2759"/>